<reference evidence="1 3" key="1">
    <citation type="journal article" date="2015" name="Biotechnol. Bioeng.">
        <title>Genome sequence and phenotypic characterization of Caulobacter segnis.</title>
        <authorList>
            <person name="Patel S."/>
            <person name="Fletcher B."/>
            <person name="Scott D.C."/>
            <person name="Ely B."/>
        </authorList>
    </citation>
    <scope>NUCLEOTIDE SEQUENCE [LARGE SCALE GENOMIC DNA]</scope>
    <source>
        <strain evidence="1 3">PS02</strain>
    </source>
</reference>
<dbReference type="Proteomes" id="UP000093694">
    <property type="component" value="Unassembled WGS sequence"/>
</dbReference>
<gene>
    <name evidence="2" type="ORF">CLCOS_35520</name>
    <name evidence="1" type="ORF">WX73_02708</name>
</gene>
<sequence length="142" mass="16775">MIRIQRRDEYLLKKIGEYGILNNKTIDKIYGSAVQYPVRRRKKLADTKYINKAVSLKKRYIQKIREEIISKAQGGKIERVIFLAEDKAVMDLYNESLVSLNVKEQLIIPWQDLGFDLIKKIGSENIEEKVMEYLYDDYDSHD</sequence>
<protein>
    <submittedName>
        <fullName evidence="1">Uncharacterized protein</fullName>
    </submittedName>
</protein>
<evidence type="ECO:0000313" key="2">
    <source>
        <dbReference type="EMBL" id="OBR91324.1"/>
    </source>
</evidence>
<organism evidence="1 3">
    <name type="scientific">Clostridium coskatii</name>
    <dbReference type="NCBI Taxonomy" id="1705578"/>
    <lineage>
        <taxon>Bacteria</taxon>
        <taxon>Bacillati</taxon>
        <taxon>Bacillota</taxon>
        <taxon>Clostridia</taxon>
        <taxon>Eubacteriales</taxon>
        <taxon>Clostridiaceae</taxon>
        <taxon>Clostridium</taxon>
    </lineage>
</organism>
<reference evidence="2 4" key="2">
    <citation type="journal article" date="2016" name="Front. Microbiol.">
        <title>Industrial Acetogenic Biocatalysts: A Comparative Metabolic and Genomic Analysis.</title>
        <authorList>
            <person name="Bengelsdorf F."/>
            <person name="Poehlein A."/>
            <person name="Sonja S."/>
            <person name="Erz C."/>
            <person name="Hummel T."/>
            <person name="Hoffmeister S."/>
            <person name="Daniel R."/>
            <person name="Durre P."/>
        </authorList>
    </citation>
    <scope>NUCLEOTIDE SEQUENCE [LARGE SCALE GENOMIC DNA]</scope>
    <source>
        <strain evidence="2 4">PTA-10522</strain>
    </source>
</reference>
<keyword evidence="4" id="KW-1185">Reference proteome</keyword>
<dbReference type="PATRIC" id="fig|1705578.3.peg.2982"/>
<evidence type="ECO:0000313" key="4">
    <source>
        <dbReference type="Proteomes" id="UP000093694"/>
    </source>
</evidence>
<evidence type="ECO:0000313" key="3">
    <source>
        <dbReference type="Proteomes" id="UP000077384"/>
    </source>
</evidence>
<dbReference type="RefSeq" id="WP_082853629.1">
    <property type="nucleotide sequence ID" value="NZ_LITQ01000039.1"/>
</dbReference>
<dbReference type="Proteomes" id="UP000077384">
    <property type="component" value="Unassembled WGS sequence"/>
</dbReference>
<dbReference type="EMBL" id="LITQ01000039">
    <property type="protein sequence ID" value="OAA87761.1"/>
    <property type="molecule type" value="Genomic_DNA"/>
</dbReference>
<accession>A0A168PHT2</accession>
<dbReference type="AlphaFoldDB" id="A0A168PHT2"/>
<proteinExistence type="predicted"/>
<dbReference type="EMBL" id="LROR01000076">
    <property type="protein sequence ID" value="OBR91324.1"/>
    <property type="molecule type" value="Genomic_DNA"/>
</dbReference>
<comment type="caution">
    <text evidence="1">The sequence shown here is derived from an EMBL/GenBank/DDBJ whole genome shotgun (WGS) entry which is preliminary data.</text>
</comment>
<name>A0A168PHT2_9CLOT</name>
<evidence type="ECO:0000313" key="1">
    <source>
        <dbReference type="EMBL" id="OAA87761.1"/>
    </source>
</evidence>